<dbReference type="PANTHER" id="PTHR30429">
    <property type="entry name" value="D-METHIONINE-BINDING LIPOPROTEIN METQ"/>
    <property type="match status" value="1"/>
</dbReference>
<evidence type="ECO:0000256" key="5">
    <source>
        <dbReference type="ARBA" id="ARBA00023139"/>
    </source>
</evidence>
<reference evidence="8 9" key="1">
    <citation type="submission" date="2009-04" db="EMBL/GenBank/DDBJ databases">
        <authorList>
            <person name="Qin X."/>
            <person name="Bachman B."/>
            <person name="Battles P."/>
            <person name="Bell A."/>
            <person name="Bess C."/>
            <person name="Bickham C."/>
            <person name="Chaboub L."/>
            <person name="Chen D."/>
            <person name="Coyle M."/>
            <person name="Deiros D.R."/>
            <person name="Dinh H."/>
            <person name="Forbes L."/>
            <person name="Fowler G."/>
            <person name="Francisco L."/>
            <person name="Fu Q."/>
            <person name="Gubbala S."/>
            <person name="Hale W."/>
            <person name="Han Y."/>
            <person name="Hemphill L."/>
            <person name="Highlander S.K."/>
            <person name="Hirani K."/>
            <person name="Hogues M."/>
            <person name="Jackson L."/>
            <person name="Jakkamsetti A."/>
            <person name="Javaid M."/>
            <person name="Jiang H."/>
            <person name="Korchina V."/>
            <person name="Kovar C."/>
            <person name="Lara F."/>
            <person name="Lee S."/>
            <person name="Mata R."/>
            <person name="Mathew T."/>
            <person name="Moen C."/>
            <person name="Morales K."/>
            <person name="Munidasa M."/>
            <person name="Nazareth L."/>
            <person name="Ngo R."/>
            <person name="Nguyen L."/>
            <person name="Okwuonu G."/>
            <person name="Ongeri F."/>
            <person name="Patil S."/>
            <person name="Petrosino J."/>
            <person name="Pham C."/>
            <person name="Pham P."/>
            <person name="Pu L.-L."/>
            <person name="Puazo M."/>
            <person name="Raj R."/>
            <person name="Reid J."/>
            <person name="Rouhana J."/>
            <person name="Saada N."/>
            <person name="Shang Y."/>
            <person name="Simmons D."/>
            <person name="Thornton R."/>
            <person name="Warren J."/>
            <person name="Weissenberger G."/>
            <person name="Zhang J."/>
            <person name="Zhang L."/>
            <person name="Zhou C."/>
            <person name="Zhu D."/>
            <person name="Muzny D."/>
            <person name="Worley K."/>
            <person name="Gibbs R."/>
        </authorList>
    </citation>
    <scope>NUCLEOTIDE SEQUENCE [LARGE SCALE GENOMIC DNA]</scope>
    <source>
        <strain evidence="8 9">ATCC 33313</strain>
    </source>
</reference>
<evidence type="ECO:0000256" key="6">
    <source>
        <dbReference type="ARBA" id="ARBA00023288"/>
    </source>
</evidence>
<organism evidence="8 9">
    <name type="scientific">Weissella paramesenteroides ATCC 33313</name>
    <dbReference type="NCBI Taxonomy" id="585506"/>
    <lineage>
        <taxon>Bacteria</taxon>
        <taxon>Bacillati</taxon>
        <taxon>Bacillota</taxon>
        <taxon>Bacilli</taxon>
        <taxon>Lactobacillales</taxon>
        <taxon>Lactobacillaceae</taxon>
        <taxon>Weissella</taxon>
    </lineage>
</organism>
<feature type="transmembrane region" description="Helical" evidence="7">
    <location>
        <begin position="26"/>
        <end position="46"/>
    </location>
</feature>
<gene>
    <name evidence="8" type="ORF">HMPREF0877_0787</name>
</gene>
<comment type="subcellular location">
    <subcellularLocation>
        <location evidence="1">Membrane</location>
        <topology evidence="1">Lipid-anchor</topology>
    </subcellularLocation>
</comment>
<comment type="similarity">
    <text evidence="2">Belongs to the NlpA lipoprotein family.</text>
</comment>
<keyword evidence="3" id="KW-0732">Signal</keyword>
<sequence>MNDYSIKQFISRHHSKEGQKVKIKNWLILIGSLVILGVISVGLHTFNTYKIANAPDQITVGSMGSDYEVWQYIAKSKEAKALNLKIRVKQINDGVQLNNATSEHNVNVNAFQSYSYYEAYNHENPKHKLTALGTTYLEPMGIYSDKYQSIKDIGTGATIAIADNPANTARGLLLLQDAGLIKLKAGFNSLGNVGDIVSNPRHLQFKKIDDTTGPRVLKSVGAALISNTVALEGHLNVLKDSLYHEKINQSTRQNINILATAADISNKDKKVYQKLVNLYHEPAIQKHVKDKYQGTKIDVQKPVSYLK</sequence>
<evidence type="ECO:0000313" key="9">
    <source>
        <dbReference type="Proteomes" id="UP000004528"/>
    </source>
</evidence>
<keyword evidence="6 8" id="KW-0449">Lipoprotein</keyword>
<protein>
    <submittedName>
        <fullName evidence="8">NLPA lipoprotein</fullName>
    </submittedName>
</protein>
<keyword evidence="4 7" id="KW-0472">Membrane</keyword>
<keyword evidence="7" id="KW-1133">Transmembrane helix</keyword>
<dbReference type="Gene3D" id="3.40.190.10">
    <property type="entry name" value="Periplasmic binding protein-like II"/>
    <property type="match status" value="2"/>
</dbReference>
<proteinExistence type="inferred from homology"/>
<dbReference type="SUPFAM" id="SSF53850">
    <property type="entry name" value="Periplasmic binding protein-like II"/>
    <property type="match status" value="1"/>
</dbReference>
<evidence type="ECO:0000256" key="3">
    <source>
        <dbReference type="ARBA" id="ARBA00022729"/>
    </source>
</evidence>
<keyword evidence="7" id="KW-0812">Transmembrane</keyword>
<comment type="caution">
    <text evidence="8">The sequence shown here is derived from an EMBL/GenBank/DDBJ whole genome shotgun (WGS) entry which is preliminary data.</text>
</comment>
<dbReference type="eggNOG" id="COG1464">
    <property type="taxonomic scope" value="Bacteria"/>
</dbReference>
<dbReference type="Pfam" id="PF03180">
    <property type="entry name" value="Lipoprotein_9"/>
    <property type="match status" value="1"/>
</dbReference>
<evidence type="ECO:0000256" key="7">
    <source>
        <dbReference type="SAM" id="Phobius"/>
    </source>
</evidence>
<dbReference type="STRING" id="585506.HMPREF0877_0787"/>
<dbReference type="InterPro" id="IPR004872">
    <property type="entry name" value="Lipoprotein_NlpA"/>
</dbReference>
<evidence type="ECO:0000256" key="2">
    <source>
        <dbReference type="ARBA" id="ARBA00008973"/>
    </source>
</evidence>
<dbReference type="AlphaFoldDB" id="C5R9Z2"/>
<keyword evidence="9" id="KW-1185">Reference proteome</keyword>
<evidence type="ECO:0000256" key="1">
    <source>
        <dbReference type="ARBA" id="ARBA00004635"/>
    </source>
</evidence>
<dbReference type="HOGENOM" id="CLU_067080_1_2_9"/>
<dbReference type="PANTHER" id="PTHR30429:SF3">
    <property type="entry name" value="LIPOPROTEIN"/>
    <property type="match status" value="1"/>
</dbReference>
<evidence type="ECO:0000256" key="4">
    <source>
        <dbReference type="ARBA" id="ARBA00023136"/>
    </source>
</evidence>
<keyword evidence="5" id="KW-0564">Palmitate</keyword>
<evidence type="ECO:0000313" key="8">
    <source>
        <dbReference type="EMBL" id="EER75014.1"/>
    </source>
</evidence>
<dbReference type="GO" id="GO:0016020">
    <property type="term" value="C:membrane"/>
    <property type="evidence" value="ECO:0007669"/>
    <property type="project" value="UniProtKB-SubCell"/>
</dbReference>
<name>C5R9Z2_WEIPA</name>
<dbReference type="Proteomes" id="UP000004528">
    <property type="component" value="Unassembled WGS sequence"/>
</dbReference>
<dbReference type="EMBL" id="ACKU01000010">
    <property type="protein sequence ID" value="EER75014.1"/>
    <property type="molecule type" value="Genomic_DNA"/>
</dbReference>
<accession>C5R9Z2</accession>